<name>A0ABS6ES04_9FIRM</name>
<gene>
    <name evidence="2" type="ORF">KQI75_07555</name>
</gene>
<accession>A0ABS6ES04</accession>
<proteinExistence type="predicted"/>
<dbReference type="Pfam" id="PF07454">
    <property type="entry name" value="SpoIIP"/>
    <property type="match status" value="1"/>
</dbReference>
<dbReference type="Proteomes" id="UP000783588">
    <property type="component" value="Unassembled WGS sequence"/>
</dbReference>
<dbReference type="EMBL" id="JAHLQI010000003">
    <property type="protein sequence ID" value="MBU5490474.1"/>
    <property type="molecule type" value="Genomic_DNA"/>
</dbReference>
<keyword evidence="3" id="KW-1185">Reference proteome</keyword>
<keyword evidence="1" id="KW-0732">Signal</keyword>
<feature type="chain" id="PRO_5045561608" evidence="1">
    <location>
        <begin position="25"/>
        <end position="382"/>
    </location>
</feature>
<evidence type="ECO:0000313" key="2">
    <source>
        <dbReference type="EMBL" id="MBU5490474.1"/>
    </source>
</evidence>
<dbReference type="InterPro" id="IPR010897">
    <property type="entry name" value="Spore_II_P"/>
</dbReference>
<dbReference type="NCBIfam" id="TIGR02867">
    <property type="entry name" value="spore_II_P"/>
    <property type="match status" value="1"/>
</dbReference>
<organism evidence="2 3">
    <name type="scientific">Butyricicoccus intestinisimiae</name>
    <dbReference type="NCBI Taxonomy" id="2841509"/>
    <lineage>
        <taxon>Bacteria</taxon>
        <taxon>Bacillati</taxon>
        <taxon>Bacillota</taxon>
        <taxon>Clostridia</taxon>
        <taxon>Eubacteriales</taxon>
        <taxon>Butyricicoccaceae</taxon>
        <taxon>Butyricicoccus</taxon>
    </lineage>
</organism>
<evidence type="ECO:0000313" key="3">
    <source>
        <dbReference type="Proteomes" id="UP000783588"/>
    </source>
</evidence>
<reference evidence="2 3" key="1">
    <citation type="submission" date="2021-06" db="EMBL/GenBank/DDBJ databases">
        <authorList>
            <person name="Sun Q."/>
            <person name="Li D."/>
        </authorList>
    </citation>
    <scope>NUCLEOTIDE SEQUENCE [LARGE SCALE GENOMIC DNA]</scope>
    <source>
        <strain evidence="2 3">MSJd-7</strain>
    </source>
</reference>
<comment type="caution">
    <text evidence="2">The sequence shown here is derived from an EMBL/GenBank/DDBJ whole genome shotgun (WGS) entry which is preliminary data.</text>
</comment>
<feature type="signal peptide" evidence="1">
    <location>
        <begin position="1"/>
        <end position="24"/>
    </location>
</feature>
<evidence type="ECO:0000256" key="1">
    <source>
        <dbReference type="SAM" id="SignalP"/>
    </source>
</evidence>
<dbReference type="RefSeq" id="WP_216470129.1">
    <property type="nucleotide sequence ID" value="NZ_JAHLQI010000003.1"/>
</dbReference>
<protein>
    <submittedName>
        <fullName evidence="2">Stage II sporulation protein P</fullName>
    </submittedName>
</protein>
<sequence length="382" mass="41097">MKRKKAWIPMWCIPCLMMAGGLLAADRLGGGGTLEQWMQQLAGNSGFVQAALSSEIGAPGWESVSEHAPQAVGVSEIVAAQALPENMTDGESCDTDASAVRVSESLFALPDNVQKAAETAQAPTQTADGAPVKQLTITGQKGGYPGQDGVYLSNDSGLSYDLGDMLASPLKITKNASAEQPTVMILHTHASEAYVDQHGGRSEDPAHNVVYIGDVLTQVLQEQGIGVVHCREIIDAPSYNKSYSRAMDIIEQQQKKTPSLKVIIDLHRDSMITSSGMEYKVVSEIDGQTCAQLMFVMGTNAGGKKHPNWKSNLNFAVNLQKNILSAYPTLMRPINLRKQRFNEQATTGSMILECGTSGNTIQEAEVAIRAFGKKLAEQLTQE</sequence>